<keyword evidence="12" id="KW-1185">Reference proteome</keyword>
<feature type="transmembrane region" description="Helical" evidence="9">
    <location>
        <begin position="48"/>
        <end position="68"/>
    </location>
</feature>
<feature type="transmembrane region" description="Helical" evidence="9">
    <location>
        <begin position="205"/>
        <end position="225"/>
    </location>
</feature>
<feature type="domain" description="Sugar phosphate transporter" evidence="10">
    <location>
        <begin position="23"/>
        <end position="310"/>
    </location>
</feature>
<keyword evidence="6 9" id="KW-1133">Transmembrane helix</keyword>
<organism evidence="11 12">
    <name type="scientific">Neurospora tetraspora</name>
    <dbReference type="NCBI Taxonomy" id="94610"/>
    <lineage>
        <taxon>Eukaryota</taxon>
        <taxon>Fungi</taxon>
        <taxon>Dikarya</taxon>
        <taxon>Ascomycota</taxon>
        <taxon>Pezizomycotina</taxon>
        <taxon>Sordariomycetes</taxon>
        <taxon>Sordariomycetidae</taxon>
        <taxon>Sordariales</taxon>
        <taxon>Sordariaceae</taxon>
        <taxon>Neurospora</taxon>
    </lineage>
</organism>
<evidence type="ECO:0000256" key="5">
    <source>
        <dbReference type="ARBA" id="ARBA00022692"/>
    </source>
</evidence>
<dbReference type="GeneID" id="87857927"/>
<feature type="transmembrane region" description="Helical" evidence="9">
    <location>
        <begin position="266"/>
        <end position="287"/>
    </location>
</feature>
<feature type="transmembrane region" description="Helical" evidence="9">
    <location>
        <begin position="363"/>
        <end position="382"/>
    </location>
</feature>
<evidence type="ECO:0000313" key="11">
    <source>
        <dbReference type="EMBL" id="KAK3351638.1"/>
    </source>
</evidence>
<dbReference type="InterPro" id="IPR050186">
    <property type="entry name" value="TPT_transporter"/>
</dbReference>
<feature type="transmembrane region" description="Helical" evidence="9">
    <location>
        <begin position="21"/>
        <end position="42"/>
    </location>
</feature>
<dbReference type="AlphaFoldDB" id="A0AAE0MUL4"/>
<protein>
    <submittedName>
        <fullName evidence="11">Triose-phosphate transporter family-domain-containing protein</fullName>
    </submittedName>
</protein>
<feature type="transmembrane region" description="Helical" evidence="9">
    <location>
        <begin position="111"/>
        <end position="135"/>
    </location>
</feature>
<evidence type="ECO:0000256" key="4">
    <source>
        <dbReference type="ARBA" id="ARBA00011182"/>
    </source>
</evidence>
<dbReference type="Pfam" id="PF03151">
    <property type="entry name" value="TPT"/>
    <property type="match status" value="1"/>
</dbReference>
<feature type="transmembrane region" description="Helical" evidence="9">
    <location>
        <begin position="293"/>
        <end position="311"/>
    </location>
</feature>
<comment type="subcellular location">
    <subcellularLocation>
        <location evidence="2">Endoplasmic reticulum membrane</location>
        <topology evidence="2">Multi-pass membrane protein</topology>
    </subcellularLocation>
</comment>
<evidence type="ECO:0000256" key="3">
    <source>
        <dbReference type="ARBA" id="ARBA00010425"/>
    </source>
</evidence>
<evidence type="ECO:0000256" key="2">
    <source>
        <dbReference type="ARBA" id="ARBA00004477"/>
    </source>
</evidence>
<name>A0AAE0MUL4_9PEZI</name>
<feature type="transmembrane region" description="Helical" evidence="9">
    <location>
        <begin position="237"/>
        <end position="259"/>
    </location>
</feature>
<comment type="similarity">
    <text evidence="3">Belongs to the TPT transporter family. SLC35D subfamily.</text>
</comment>
<feature type="compositionally biased region" description="Gly residues" evidence="8">
    <location>
        <begin position="393"/>
        <end position="408"/>
    </location>
</feature>
<gene>
    <name evidence="11" type="ORF">B0H65DRAFT_128600</name>
</gene>
<sequence>MADDIETQAEKAQPVTRSIHPVFYIASWILFSNLTILFNKWLLDPDRFSYPTILTCWHLIFATIATQVLARTTTLLDGRKNVKMTGRLYLRAIVPIGFLFSGSLVCSNMVYLYLSVAFIQMLKAAAPVAVLLTAWAWGVEQPSQSRLINVLFIVFGVGLASFGEIAFSLTGFLFQLGGIVFEAMRLIMIQVLLKGDGQKMDPLVSLYYFAPVCASMNFVVALFIEFRSFHIADLYNTGLWCLLLNAVVAFMLNISSVCLIGKTSGLVMTLTGILKNILLVGASVMIWQTSITPLQFLGYAIALAGLVYYSLGRDQIVEIATQLWTFLRNVWENSPAYSSVSSSEEGNGQQPGGGGLPSAVRRALLMGLGVIVVVILAAGYIYGGADPRGGGGGGGAVGVSRPLGGGGDASSVKPVQVAS</sequence>
<evidence type="ECO:0000256" key="1">
    <source>
        <dbReference type="ARBA" id="ARBA00003420"/>
    </source>
</evidence>
<comment type="subunit">
    <text evidence="4">Homooligomer.</text>
</comment>
<feature type="transmembrane region" description="Helical" evidence="9">
    <location>
        <begin position="173"/>
        <end position="193"/>
    </location>
</feature>
<comment type="function">
    <text evidence="1">Involved in the import of GDP-mannose from the cytoplasm into the Golgi lumen.</text>
</comment>
<reference evidence="11" key="1">
    <citation type="journal article" date="2023" name="Mol. Phylogenet. Evol.">
        <title>Genome-scale phylogeny and comparative genomics of the fungal order Sordariales.</title>
        <authorList>
            <person name="Hensen N."/>
            <person name="Bonometti L."/>
            <person name="Westerberg I."/>
            <person name="Brannstrom I.O."/>
            <person name="Guillou S."/>
            <person name="Cros-Aarteil S."/>
            <person name="Calhoun S."/>
            <person name="Haridas S."/>
            <person name="Kuo A."/>
            <person name="Mondo S."/>
            <person name="Pangilinan J."/>
            <person name="Riley R."/>
            <person name="LaButti K."/>
            <person name="Andreopoulos B."/>
            <person name="Lipzen A."/>
            <person name="Chen C."/>
            <person name="Yan M."/>
            <person name="Daum C."/>
            <person name="Ng V."/>
            <person name="Clum A."/>
            <person name="Steindorff A."/>
            <person name="Ohm R.A."/>
            <person name="Martin F."/>
            <person name="Silar P."/>
            <person name="Natvig D.O."/>
            <person name="Lalanne C."/>
            <person name="Gautier V."/>
            <person name="Ament-Velasquez S.L."/>
            <person name="Kruys A."/>
            <person name="Hutchinson M.I."/>
            <person name="Powell A.J."/>
            <person name="Barry K."/>
            <person name="Miller A.N."/>
            <person name="Grigoriev I.V."/>
            <person name="Debuchy R."/>
            <person name="Gladieux P."/>
            <person name="Hiltunen Thoren M."/>
            <person name="Johannesson H."/>
        </authorList>
    </citation>
    <scope>NUCLEOTIDE SEQUENCE</scope>
    <source>
        <strain evidence="11">CBS 560.94</strain>
    </source>
</reference>
<keyword evidence="5 9" id="KW-0812">Transmembrane</keyword>
<comment type="caution">
    <text evidence="11">The sequence shown here is derived from an EMBL/GenBank/DDBJ whole genome shotgun (WGS) entry which is preliminary data.</text>
</comment>
<dbReference type="GO" id="GO:0005789">
    <property type="term" value="C:endoplasmic reticulum membrane"/>
    <property type="evidence" value="ECO:0007669"/>
    <property type="project" value="UniProtKB-SubCell"/>
</dbReference>
<feature type="region of interest" description="Disordered" evidence="8">
    <location>
        <begin position="393"/>
        <end position="419"/>
    </location>
</feature>
<dbReference type="InterPro" id="IPR004853">
    <property type="entry name" value="Sugar_P_trans_dom"/>
</dbReference>
<dbReference type="Proteomes" id="UP001278500">
    <property type="component" value="Unassembled WGS sequence"/>
</dbReference>
<proteinExistence type="inferred from homology"/>
<accession>A0AAE0MUL4</accession>
<reference evidence="11" key="2">
    <citation type="submission" date="2023-06" db="EMBL/GenBank/DDBJ databases">
        <authorList>
            <consortium name="Lawrence Berkeley National Laboratory"/>
            <person name="Haridas S."/>
            <person name="Hensen N."/>
            <person name="Bonometti L."/>
            <person name="Westerberg I."/>
            <person name="Brannstrom I.O."/>
            <person name="Guillou S."/>
            <person name="Cros-Aarteil S."/>
            <person name="Calhoun S."/>
            <person name="Kuo A."/>
            <person name="Mondo S."/>
            <person name="Pangilinan J."/>
            <person name="Riley R."/>
            <person name="Labutti K."/>
            <person name="Andreopoulos B."/>
            <person name="Lipzen A."/>
            <person name="Chen C."/>
            <person name="Yanf M."/>
            <person name="Daum C."/>
            <person name="Ng V."/>
            <person name="Clum A."/>
            <person name="Steindorff A."/>
            <person name="Ohm R."/>
            <person name="Martin F."/>
            <person name="Silar P."/>
            <person name="Natvig D."/>
            <person name="Lalanne C."/>
            <person name="Gautier V."/>
            <person name="Ament-Velasquez S.L."/>
            <person name="Kruys A."/>
            <person name="Hutchinson M.I."/>
            <person name="Powell A.J."/>
            <person name="Barry K."/>
            <person name="Miller A.N."/>
            <person name="Grigoriev I.V."/>
            <person name="Debuchy R."/>
            <person name="Gladieux P."/>
            <person name="Thoren M.H."/>
            <person name="Johannesson H."/>
        </authorList>
    </citation>
    <scope>NUCLEOTIDE SEQUENCE</scope>
    <source>
        <strain evidence="11">CBS 560.94</strain>
    </source>
</reference>
<dbReference type="EMBL" id="JAUEPP010000002">
    <property type="protein sequence ID" value="KAK3351638.1"/>
    <property type="molecule type" value="Genomic_DNA"/>
</dbReference>
<evidence type="ECO:0000256" key="7">
    <source>
        <dbReference type="ARBA" id="ARBA00023136"/>
    </source>
</evidence>
<evidence type="ECO:0000256" key="6">
    <source>
        <dbReference type="ARBA" id="ARBA00022989"/>
    </source>
</evidence>
<evidence type="ECO:0000256" key="8">
    <source>
        <dbReference type="SAM" id="MobiDB-lite"/>
    </source>
</evidence>
<evidence type="ECO:0000256" key="9">
    <source>
        <dbReference type="SAM" id="Phobius"/>
    </source>
</evidence>
<evidence type="ECO:0000259" key="10">
    <source>
        <dbReference type="Pfam" id="PF03151"/>
    </source>
</evidence>
<evidence type="ECO:0000313" key="12">
    <source>
        <dbReference type="Proteomes" id="UP001278500"/>
    </source>
</evidence>
<feature type="transmembrane region" description="Helical" evidence="9">
    <location>
        <begin position="88"/>
        <end position="105"/>
    </location>
</feature>
<dbReference type="RefSeq" id="XP_062684933.1">
    <property type="nucleotide sequence ID" value="XM_062820773.1"/>
</dbReference>
<dbReference type="PANTHER" id="PTHR11132">
    <property type="entry name" value="SOLUTE CARRIER FAMILY 35"/>
    <property type="match status" value="1"/>
</dbReference>
<feature type="transmembrane region" description="Helical" evidence="9">
    <location>
        <begin position="147"/>
        <end position="167"/>
    </location>
</feature>
<keyword evidence="7 9" id="KW-0472">Membrane</keyword>